<keyword evidence="8" id="KW-0479">Metal-binding</keyword>
<dbReference type="OrthoDB" id="9804197at2"/>
<dbReference type="InterPro" id="IPR005479">
    <property type="entry name" value="CPAse_ATP-bd"/>
</dbReference>
<dbReference type="GO" id="GO:0006221">
    <property type="term" value="P:pyrimidine nucleotide biosynthetic process"/>
    <property type="evidence" value="ECO:0007669"/>
    <property type="project" value="UniProtKB-KW"/>
</dbReference>
<reference evidence="18 19" key="1">
    <citation type="journal article" date="2014" name="Genome Announc.">
        <title>Complete Genome Sequences of Fish Pathogenic Weissella ceti Strains WS74 and WS105.</title>
        <authorList>
            <person name="Figueiredo H.C."/>
            <person name="Leal C.A."/>
            <person name="Dorella F.A."/>
            <person name="Carvalho A.F."/>
            <person name="Soares S.C."/>
            <person name="Pereira F.L."/>
            <person name="Azevedo V.A."/>
        </authorList>
    </citation>
    <scope>NUCLEOTIDE SEQUENCE [LARGE SCALE GENOMIC DNA]</scope>
    <source>
        <strain evidence="18 19">WS74</strain>
    </source>
</reference>
<keyword evidence="19" id="KW-1185">Reference proteome</keyword>
<dbReference type="InterPro" id="IPR005480">
    <property type="entry name" value="CPSase_lsu_oligo"/>
</dbReference>
<reference evidence="19" key="2">
    <citation type="submission" date="2014-08" db="EMBL/GenBank/DDBJ databases">
        <title>Complete genome of Weissella ceti strain WS74 isolated from diseased rainbow trout in Brazil.</title>
        <authorList>
            <person name="Figueiredo H.C.P."/>
            <person name="Leal C.A.G."/>
            <person name="Pereira F.L."/>
            <person name="Soares S.C."/>
            <person name="Dorella F.A."/>
            <person name="Carvalho A.F."/>
            <person name="Azevedo V.A.C."/>
        </authorList>
    </citation>
    <scope>NUCLEOTIDE SEQUENCE [LARGE SCALE GENOMIC DNA]</scope>
    <source>
        <strain evidence="19">WS74</strain>
    </source>
</reference>
<evidence type="ECO:0000256" key="5">
    <source>
        <dbReference type="ARBA" id="ARBA00022571"/>
    </source>
</evidence>
<dbReference type="Gene3D" id="3.30.1490.20">
    <property type="entry name" value="ATP-grasp fold, A domain"/>
    <property type="match status" value="1"/>
</dbReference>
<evidence type="ECO:0000256" key="11">
    <source>
        <dbReference type="ARBA" id="ARBA00022840"/>
    </source>
</evidence>
<dbReference type="InterPro" id="IPR011761">
    <property type="entry name" value="ATP-grasp"/>
</dbReference>
<evidence type="ECO:0000256" key="3">
    <source>
        <dbReference type="ARBA" id="ARBA00004730"/>
    </source>
</evidence>
<proteinExistence type="inferred from homology"/>
<dbReference type="PANTHER" id="PTHR11405:SF53">
    <property type="entry name" value="CARBAMOYL-PHOSPHATE SYNTHASE [AMMONIA], MITOCHONDRIAL"/>
    <property type="match status" value="1"/>
</dbReference>
<dbReference type="AlphaFoldDB" id="A0A075TZQ5"/>
<dbReference type="Pfam" id="PF25596">
    <property type="entry name" value="CPSase_L_D1"/>
    <property type="match status" value="2"/>
</dbReference>
<dbReference type="GO" id="GO:0006526">
    <property type="term" value="P:L-arginine biosynthetic process"/>
    <property type="evidence" value="ECO:0007669"/>
    <property type="project" value="UniProtKB-KW"/>
</dbReference>
<evidence type="ECO:0000256" key="8">
    <source>
        <dbReference type="ARBA" id="ARBA00022723"/>
    </source>
</evidence>
<comment type="pathway">
    <text evidence="3">Amino-acid biosynthesis; L-arginine biosynthesis.</text>
</comment>
<evidence type="ECO:0000313" key="19">
    <source>
        <dbReference type="Proteomes" id="UP000029079"/>
    </source>
</evidence>
<dbReference type="InterPro" id="IPR005483">
    <property type="entry name" value="CPSase_dom"/>
</dbReference>
<keyword evidence="12" id="KW-0460">Magnesium</keyword>
<sequence length="821" mass="91769">MNERILLIGSSADGFGRATESDVASCEMIDELLRREYAVYYIDDNPYSFAATHTGIKFIVSELTTDKLVKIIIEEGITAIAPTVGGMTAINLTTDIVKVLGEQSPRVLGPSLAVMEAAQNSKYLQERLAKLGLPYIQTRIASTPSEVFDVARELDFPVVVRPVAPRGVSTRLQAEDAAELDHVAEVCLEQSLTHQVSIDKSIYGYREIDLLVMRDARDTTLLIGGTEDLDPFGIHSGDSIAITPVQTLSDPAFQTLREAAFRVARGFDVEGVLEVRFAIQPEEDEFVITRVIPFFARKTSIITAATGYPLIPVMTGVMLGERLDKIQISDVYAEHTALLEPTMDHVAIRFPVFAFRELENANLLTANRLDTIQKSVGTTIGVGRSVEEALEKAIRAAHFNNLSFSPTIMNALTDNQIIEQLLHPRDNRILLLLEALRRGYTVDELVELTKIDAFYFYKLENIMKLEQEIPKSPWDAETLRAAKYYGLSDGLVARLWETSYEEVRRFRLENEILPTYKAFEPSAGEFEEAVTQYYSTFEFENESEQLGDDSALVIGTGAFRLGDGGAAAYMMASVADEIKKQGIKTILMNNNPHDLMFMPELSDKRYFEPLEMSDIMNVVDIEKPSRIFVPGNRIKLIRSLKEAGLNVHVIPRDKYSTTTLPVEAEKQLLNYYYDGEKLYPIGISRQTNAGIIFEPKDQALICDMPLPDVALVSPGLYQAEVEDVNDCVQLEAGSILPMPFTHVAFLEKVTGIGFVRLSVRAMLGKTTVEDEALLRQLPAVNWYHKGGKLTYVDEEMNVHLQLQHALDNGRFALGARYEVFD</sequence>
<dbReference type="GO" id="GO:0004088">
    <property type="term" value="F:carbamoyl-phosphate synthase (glutamine-hydrolyzing) activity"/>
    <property type="evidence" value="ECO:0007669"/>
    <property type="project" value="TreeGrafter"/>
</dbReference>
<protein>
    <submittedName>
        <fullName evidence="18">Carbamoyl-phosphate synthase (Glutamine-hydrolyzing)</fullName>
    </submittedName>
</protein>
<dbReference type="Gene3D" id="1.10.1030.10">
    <property type="entry name" value="Carbamoyl-phosphate synthetase, large subunit oligomerisation domain"/>
    <property type="match status" value="1"/>
</dbReference>
<name>A0A075TZQ5_9LACO</name>
<dbReference type="SUPFAM" id="SSF56059">
    <property type="entry name" value="Glutathione synthetase ATP-binding domain-like"/>
    <property type="match status" value="1"/>
</dbReference>
<evidence type="ECO:0000256" key="1">
    <source>
        <dbReference type="ARBA" id="ARBA00001936"/>
    </source>
</evidence>
<evidence type="ECO:0000256" key="16">
    <source>
        <dbReference type="PROSITE-ProRule" id="PRU00409"/>
    </source>
</evidence>
<evidence type="ECO:0000256" key="14">
    <source>
        <dbReference type="ARBA" id="ARBA00023211"/>
    </source>
</evidence>
<keyword evidence="13" id="KW-0665">Pyrimidine biosynthesis</keyword>
<dbReference type="Pfam" id="PF02787">
    <property type="entry name" value="CPSase_L_D3"/>
    <property type="match status" value="1"/>
</dbReference>
<dbReference type="PROSITE" id="PS50975">
    <property type="entry name" value="ATP_GRASP"/>
    <property type="match status" value="1"/>
</dbReference>
<dbReference type="InterPro" id="IPR013815">
    <property type="entry name" value="ATP_grasp_subdomain_1"/>
</dbReference>
<dbReference type="Gene3D" id="3.40.50.20">
    <property type="match status" value="2"/>
</dbReference>
<evidence type="ECO:0000259" key="17">
    <source>
        <dbReference type="PROSITE" id="PS50975"/>
    </source>
</evidence>
<evidence type="ECO:0000256" key="10">
    <source>
        <dbReference type="ARBA" id="ARBA00022741"/>
    </source>
</evidence>
<dbReference type="FunFam" id="3.40.50.20:FF:000001">
    <property type="entry name" value="Carbamoyl-phosphate synthase large chain"/>
    <property type="match status" value="1"/>
</dbReference>
<dbReference type="KEGG" id="wct:WS74_0932"/>
<keyword evidence="10 16" id="KW-0547">Nucleotide-binding</keyword>
<dbReference type="FunFam" id="1.10.1030.10:FF:000002">
    <property type="entry name" value="Carbamoyl-phosphate synthase large chain"/>
    <property type="match status" value="1"/>
</dbReference>
<dbReference type="PATRIC" id="fig|759620.7.peg.893"/>
<evidence type="ECO:0000256" key="4">
    <source>
        <dbReference type="ARBA" id="ARBA00009799"/>
    </source>
</evidence>
<keyword evidence="14" id="KW-0464">Manganese</keyword>
<dbReference type="GO" id="GO:0006541">
    <property type="term" value="P:glutamine metabolic process"/>
    <property type="evidence" value="ECO:0007669"/>
    <property type="project" value="TreeGrafter"/>
</dbReference>
<dbReference type="InterPro" id="IPR058047">
    <property type="entry name" value="CPSase_preATP-grasp"/>
</dbReference>
<evidence type="ECO:0000256" key="2">
    <source>
        <dbReference type="ARBA" id="ARBA00001946"/>
    </source>
</evidence>
<comment type="cofactor">
    <cofactor evidence="1">
        <name>Mn(2+)</name>
        <dbReference type="ChEBI" id="CHEBI:29035"/>
    </cofactor>
</comment>
<dbReference type="SUPFAM" id="SSF48108">
    <property type="entry name" value="Carbamoyl phosphate synthetase, large subunit connection domain"/>
    <property type="match status" value="1"/>
</dbReference>
<dbReference type="STRING" id="759620.WS105_0929"/>
<dbReference type="Gene3D" id="3.30.470.20">
    <property type="entry name" value="ATP-grasp fold, B domain"/>
    <property type="match status" value="1"/>
</dbReference>
<dbReference type="SMART" id="SM01096">
    <property type="entry name" value="CPSase_L_D3"/>
    <property type="match status" value="1"/>
</dbReference>
<evidence type="ECO:0000256" key="7">
    <source>
        <dbReference type="ARBA" id="ARBA00022605"/>
    </source>
</evidence>
<evidence type="ECO:0000256" key="9">
    <source>
        <dbReference type="ARBA" id="ARBA00022737"/>
    </source>
</evidence>
<keyword evidence="6" id="KW-0436">Ligase</keyword>
<dbReference type="SUPFAM" id="SSF52440">
    <property type="entry name" value="PreATP-grasp domain"/>
    <property type="match status" value="2"/>
</dbReference>
<keyword evidence="7" id="KW-0028">Amino-acid biosynthesis</keyword>
<comment type="catalytic activity">
    <reaction evidence="15">
        <text>hydrogencarbonate + NH4(+) + 2 ATP = carbamoyl phosphate + 2 ADP + phosphate + 2 H(+)</text>
        <dbReference type="Rhea" id="RHEA:18029"/>
        <dbReference type="ChEBI" id="CHEBI:15378"/>
        <dbReference type="ChEBI" id="CHEBI:17544"/>
        <dbReference type="ChEBI" id="CHEBI:28938"/>
        <dbReference type="ChEBI" id="CHEBI:30616"/>
        <dbReference type="ChEBI" id="CHEBI:43474"/>
        <dbReference type="ChEBI" id="CHEBI:58228"/>
        <dbReference type="ChEBI" id="CHEBI:456216"/>
        <dbReference type="EC" id="6.3.4.16"/>
    </reaction>
</comment>
<keyword evidence="9" id="KW-0677">Repeat</keyword>
<comment type="similarity">
    <text evidence="4">Belongs to the CarB family.</text>
</comment>
<dbReference type="Proteomes" id="UP000029079">
    <property type="component" value="Chromosome"/>
</dbReference>
<evidence type="ECO:0000256" key="12">
    <source>
        <dbReference type="ARBA" id="ARBA00022842"/>
    </source>
</evidence>
<evidence type="ECO:0000256" key="6">
    <source>
        <dbReference type="ARBA" id="ARBA00022598"/>
    </source>
</evidence>
<dbReference type="PANTHER" id="PTHR11405">
    <property type="entry name" value="CARBAMOYLTRANSFERASE FAMILY MEMBER"/>
    <property type="match status" value="1"/>
</dbReference>
<dbReference type="Pfam" id="PF02786">
    <property type="entry name" value="CPSase_L_D2"/>
    <property type="match status" value="1"/>
</dbReference>
<gene>
    <name evidence="18" type="ORF">WS74_0932</name>
</gene>
<dbReference type="GO" id="GO:0005524">
    <property type="term" value="F:ATP binding"/>
    <property type="evidence" value="ECO:0007669"/>
    <property type="project" value="UniProtKB-UniRule"/>
</dbReference>
<evidence type="ECO:0000256" key="13">
    <source>
        <dbReference type="ARBA" id="ARBA00022975"/>
    </source>
</evidence>
<evidence type="ECO:0000256" key="15">
    <source>
        <dbReference type="ARBA" id="ARBA00047359"/>
    </source>
</evidence>
<dbReference type="RefSeq" id="WP_009496288.1">
    <property type="nucleotide sequence ID" value="NZ_CP009223.1"/>
</dbReference>
<dbReference type="InterPro" id="IPR036897">
    <property type="entry name" value="CarbamoylP_synth_lsu_oligo_sf"/>
</dbReference>
<dbReference type="PRINTS" id="PR00098">
    <property type="entry name" value="CPSASE"/>
</dbReference>
<comment type="cofactor">
    <cofactor evidence="2">
        <name>Mg(2+)</name>
        <dbReference type="ChEBI" id="CHEBI:18420"/>
    </cofactor>
</comment>
<dbReference type="GO" id="GO:0004087">
    <property type="term" value="F:carbamoyl-phosphate synthase (ammonia) activity"/>
    <property type="evidence" value="ECO:0007669"/>
    <property type="project" value="UniProtKB-EC"/>
</dbReference>
<accession>A0A075TZQ5</accession>
<dbReference type="GO" id="GO:0046872">
    <property type="term" value="F:metal ion binding"/>
    <property type="evidence" value="ECO:0007669"/>
    <property type="project" value="UniProtKB-KW"/>
</dbReference>
<keyword evidence="5" id="KW-0055">Arginine biosynthesis</keyword>
<feature type="domain" description="ATP-grasp" evidence="17">
    <location>
        <begin position="125"/>
        <end position="319"/>
    </location>
</feature>
<dbReference type="KEGG" id="wce:WS08_0866"/>
<organism evidence="18 19">
    <name type="scientific">Weissella ceti</name>
    <dbReference type="NCBI Taxonomy" id="759620"/>
    <lineage>
        <taxon>Bacteria</taxon>
        <taxon>Bacillati</taxon>
        <taxon>Bacillota</taxon>
        <taxon>Bacilli</taxon>
        <taxon>Lactobacillales</taxon>
        <taxon>Lactobacillaceae</taxon>
        <taxon>Weissella</taxon>
    </lineage>
</organism>
<dbReference type="KEGG" id="wci:WS105_0929"/>
<dbReference type="EMBL" id="CP009223">
    <property type="protein sequence ID" value="AIM63184.1"/>
    <property type="molecule type" value="Genomic_DNA"/>
</dbReference>
<evidence type="ECO:0000313" key="18">
    <source>
        <dbReference type="EMBL" id="AIM63184.1"/>
    </source>
</evidence>
<dbReference type="InterPro" id="IPR016185">
    <property type="entry name" value="PreATP-grasp_dom_sf"/>
</dbReference>
<dbReference type="GO" id="GO:0005737">
    <property type="term" value="C:cytoplasm"/>
    <property type="evidence" value="ECO:0007669"/>
    <property type="project" value="TreeGrafter"/>
</dbReference>
<keyword evidence="11 16" id="KW-0067">ATP-binding</keyword>